<dbReference type="OrthoDB" id="63070at2759"/>
<dbReference type="EMBL" id="CAJNOC010003327">
    <property type="protein sequence ID" value="CAF0977825.1"/>
    <property type="molecule type" value="Genomic_DNA"/>
</dbReference>
<evidence type="ECO:0000313" key="12">
    <source>
        <dbReference type="Proteomes" id="UP000663879"/>
    </source>
</evidence>
<dbReference type="GO" id="GO:0008270">
    <property type="term" value="F:zinc ion binding"/>
    <property type="evidence" value="ECO:0007669"/>
    <property type="project" value="UniProtKB-KW"/>
</dbReference>
<evidence type="ECO:0000259" key="10">
    <source>
        <dbReference type="PROSITE" id="PS50178"/>
    </source>
</evidence>
<dbReference type="GO" id="GO:0005769">
    <property type="term" value="C:early endosome"/>
    <property type="evidence" value="ECO:0007669"/>
    <property type="project" value="UniProtKB-SubCell"/>
</dbReference>
<dbReference type="InterPro" id="IPR001680">
    <property type="entry name" value="WD40_rpt"/>
</dbReference>
<evidence type="ECO:0000256" key="2">
    <source>
        <dbReference type="ARBA" id="ARBA00022574"/>
    </source>
</evidence>
<keyword evidence="6 8" id="KW-0863">Zinc-finger</keyword>
<accession>A0A814F4G5</accession>
<reference evidence="11" key="1">
    <citation type="submission" date="2021-02" db="EMBL/GenBank/DDBJ databases">
        <authorList>
            <person name="Nowell W R."/>
        </authorList>
    </citation>
    <scope>NUCLEOTIDE SEQUENCE</scope>
    <source>
        <strain evidence="11">Ploen Becks lab</strain>
    </source>
</reference>
<dbReference type="InterPro" id="IPR015943">
    <property type="entry name" value="WD40/YVTN_repeat-like_dom_sf"/>
</dbReference>
<name>A0A814F4G5_9BILA</name>
<dbReference type="InterPro" id="IPR000306">
    <property type="entry name" value="Znf_FYVE"/>
</dbReference>
<dbReference type="PROSITE" id="PS50178">
    <property type="entry name" value="ZF_FYVE"/>
    <property type="match status" value="1"/>
</dbReference>
<dbReference type="Pfam" id="PF00400">
    <property type="entry name" value="WD40"/>
    <property type="match status" value="4"/>
</dbReference>
<evidence type="ECO:0000256" key="6">
    <source>
        <dbReference type="ARBA" id="ARBA00022771"/>
    </source>
</evidence>
<evidence type="ECO:0000256" key="1">
    <source>
        <dbReference type="ARBA" id="ARBA00004412"/>
    </source>
</evidence>
<dbReference type="InterPro" id="IPR011011">
    <property type="entry name" value="Znf_FYVE_PHD"/>
</dbReference>
<comment type="caution">
    <text evidence="11">The sequence shown here is derived from an EMBL/GenBank/DDBJ whole genome shotgun (WGS) entry which is preliminary data.</text>
</comment>
<protein>
    <recommendedName>
        <fullName evidence="10">FYVE-type domain-containing protein</fullName>
    </recommendedName>
</protein>
<keyword evidence="12" id="KW-1185">Reference proteome</keyword>
<dbReference type="Pfam" id="PF01363">
    <property type="entry name" value="FYVE"/>
    <property type="match status" value="1"/>
</dbReference>
<dbReference type="SUPFAM" id="SSF57903">
    <property type="entry name" value="FYVE/PHD zinc finger"/>
    <property type="match status" value="1"/>
</dbReference>
<keyword evidence="5" id="KW-0967">Endosome</keyword>
<dbReference type="SUPFAM" id="SSF50978">
    <property type="entry name" value="WD40 repeat-like"/>
    <property type="match status" value="1"/>
</dbReference>
<dbReference type="InterPro" id="IPR036322">
    <property type="entry name" value="WD40_repeat_dom_sf"/>
</dbReference>
<dbReference type="Gene3D" id="2.130.10.10">
    <property type="entry name" value="YVTN repeat-like/Quinoprotein amine dehydrogenase"/>
    <property type="match status" value="2"/>
</dbReference>
<dbReference type="PANTHER" id="PTHR46189:SF1">
    <property type="entry name" value="LD41958P"/>
    <property type="match status" value="1"/>
</dbReference>
<comment type="subcellular location">
    <subcellularLocation>
        <location evidence="1">Early endosome</location>
    </subcellularLocation>
</comment>
<dbReference type="InterPro" id="IPR019775">
    <property type="entry name" value="WD40_repeat_CS"/>
</dbReference>
<evidence type="ECO:0000256" key="9">
    <source>
        <dbReference type="PROSITE-ProRule" id="PRU00221"/>
    </source>
</evidence>
<dbReference type="PROSITE" id="PS50294">
    <property type="entry name" value="WD_REPEATS_REGION"/>
    <property type="match status" value="3"/>
</dbReference>
<keyword evidence="3" id="KW-0479">Metal-binding</keyword>
<sequence length="403" mass="46268">MATIIKDSRDNSRERKPILIDRIDGIDSDVLAASLLPNEDGFISINDDRSIRIWLKRDTGKYWPSVCHYSDRIPSCLFHQPDSRRLFVGLDSGNILEFAVGEDYNKITLIKQYLAHTGRVTSVYNTVEHDWVLSTSKDKYFAFHSTDNSRRIGSYSINCTSTCVIYDTASQHCFIGDENGKITFLKLTDNGCEFKATLNGHESSISCLSWDAGRKFLFSGSYDKTIICWDIGGQKGTTYDLEGHRDRVQALVFVTLTRQLISGSEDGFIVIWDMDAKRKENPQWKESDFCEYCKIPFIWNIRGMWKQRTMGKRQHHCRRCGAAICDNCSQSRASIPILGHEFEVRICSQCEPKITNDEKIPLAQFHDSKHSILDISYDEKRKYLLTVGFDRIIKVWDMNSILA</sequence>
<dbReference type="PRINTS" id="PR00320">
    <property type="entry name" value="GPROTEINBRPT"/>
</dbReference>
<proteinExistence type="predicted"/>
<feature type="repeat" description="WD" evidence="9">
    <location>
        <begin position="198"/>
        <end position="231"/>
    </location>
</feature>
<dbReference type="InterPro" id="IPR020472">
    <property type="entry name" value="WD40_PAC1"/>
</dbReference>
<evidence type="ECO:0000256" key="3">
    <source>
        <dbReference type="ARBA" id="ARBA00022723"/>
    </source>
</evidence>
<feature type="repeat" description="WD" evidence="9">
    <location>
        <begin position="241"/>
        <end position="282"/>
    </location>
</feature>
<feature type="domain" description="FYVE-type" evidence="10">
    <location>
        <begin position="284"/>
        <end position="355"/>
    </location>
</feature>
<dbReference type="SMART" id="SM00064">
    <property type="entry name" value="FYVE"/>
    <property type="match status" value="1"/>
</dbReference>
<dbReference type="PROSITE" id="PS00678">
    <property type="entry name" value="WD_REPEATS_1"/>
    <property type="match status" value="2"/>
</dbReference>
<dbReference type="InterPro" id="IPR017455">
    <property type="entry name" value="Znf_FYVE-rel"/>
</dbReference>
<dbReference type="FunFam" id="3.30.40.10:FF:000105">
    <property type="entry name" value="WD repeat and FYVE domain-containing protein 2"/>
    <property type="match status" value="1"/>
</dbReference>
<keyword evidence="4" id="KW-0677">Repeat</keyword>
<organism evidence="11 12">
    <name type="scientific">Brachionus calyciflorus</name>
    <dbReference type="NCBI Taxonomy" id="104777"/>
    <lineage>
        <taxon>Eukaryota</taxon>
        <taxon>Metazoa</taxon>
        <taxon>Spiralia</taxon>
        <taxon>Gnathifera</taxon>
        <taxon>Rotifera</taxon>
        <taxon>Eurotatoria</taxon>
        <taxon>Monogononta</taxon>
        <taxon>Pseudotrocha</taxon>
        <taxon>Ploima</taxon>
        <taxon>Brachionidae</taxon>
        <taxon>Brachionus</taxon>
    </lineage>
</organism>
<dbReference type="InterPro" id="IPR042234">
    <property type="entry name" value="WDFY1/WDFY2"/>
</dbReference>
<dbReference type="Proteomes" id="UP000663879">
    <property type="component" value="Unassembled WGS sequence"/>
</dbReference>
<evidence type="ECO:0000313" key="11">
    <source>
        <dbReference type="EMBL" id="CAF0977825.1"/>
    </source>
</evidence>
<dbReference type="InterPro" id="IPR013083">
    <property type="entry name" value="Znf_RING/FYVE/PHD"/>
</dbReference>
<evidence type="ECO:0000256" key="8">
    <source>
        <dbReference type="PROSITE-ProRule" id="PRU00091"/>
    </source>
</evidence>
<evidence type="ECO:0000256" key="4">
    <source>
        <dbReference type="ARBA" id="ARBA00022737"/>
    </source>
</evidence>
<gene>
    <name evidence="11" type="ORF">OXX778_LOCUS15261</name>
</gene>
<dbReference type="PANTHER" id="PTHR46189">
    <property type="entry name" value="LD41958P"/>
    <property type="match status" value="1"/>
</dbReference>
<dbReference type="AlphaFoldDB" id="A0A814F4G5"/>
<dbReference type="SMART" id="SM00320">
    <property type="entry name" value="WD40"/>
    <property type="match status" value="5"/>
</dbReference>
<evidence type="ECO:0000256" key="5">
    <source>
        <dbReference type="ARBA" id="ARBA00022753"/>
    </source>
</evidence>
<dbReference type="PROSITE" id="PS50082">
    <property type="entry name" value="WD_REPEATS_2"/>
    <property type="match status" value="3"/>
</dbReference>
<keyword evidence="2 9" id="KW-0853">WD repeat</keyword>
<evidence type="ECO:0000256" key="7">
    <source>
        <dbReference type="ARBA" id="ARBA00022833"/>
    </source>
</evidence>
<keyword evidence="7" id="KW-0862">Zinc</keyword>
<dbReference type="Gene3D" id="3.30.40.10">
    <property type="entry name" value="Zinc/RING finger domain, C3HC4 (zinc finger)"/>
    <property type="match status" value="1"/>
</dbReference>
<feature type="repeat" description="WD" evidence="9">
    <location>
        <begin position="365"/>
        <end position="403"/>
    </location>
</feature>